<organism evidence="1">
    <name type="scientific">Triticum urartu</name>
    <name type="common">Red wild einkorn</name>
    <name type="synonym">Crithodium urartu</name>
    <dbReference type="NCBI Taxonomy" id="4572"/>
    <lineage>
        <taxon>Eukaryota</taxon>
        <taxon>Viridiplantae</taxon>
        <taxon>Streptophyta</taxon>
        <taxon>Embryophyta</taxon>
        <taxon>Tracheophyta</taxon>
        <taxon>Spermatophyta</taxon>
        <taxon>Magnoliopsida</taxon>
        <taxon>Liliopsida</taxon>
        <taxon>Poales</taxon>
        <taxon>Poaceae</taxon>
        <taxon>BOP clade</taxon>
        <taxon>Pooideae</taxon>
        <taxon>Triticodae</taxon>
        <taxon>Triticeae</taxon>
        <taxon>Triticinae</taxon>
        <taxon>Triticum</taxon>
    </lineage>
</organism>
<dbReference type="Pfam" id="PF06813">
    <property type="entry name" value="Nodulin-like"/>
    <property type="match status" value="1"/>
</dbReference>
<name>M7ZXJ6_TRIUA</name>
<reference evidence="1" key="1">
    <citation type="journal article" date="2013" name="Nature">
        <title>Draft genome of the wheat A-genome progenitor Triticum urartu.</title>
        <authorList>
            <person name="Ling H.Q."/>
            <person name="Zhao S."/>
            <person name="Liu D."/>
            <person name="Wang J."/>
            <person name="Sun H."/>
            <person name="Zhang C."/>
            <person name="Fan H."/>
            <person name="Li D."/>
            <person name="Dong L."/>
            <person name="Tao Y."/>
            <person name="Gao C."/>
            <person name="Wu H."/>
            <person name="Li Y."/>
            <person name="Cui Y."/>
            <person name="Guo X."/>
            <person name="Zheng S."/>
            <person name="Wang B."/>
            <person name="Yu K."/>
            <person name="Liang Q."/>
            <person name="Yang W."/>
            <person name="Lou X."/>
            <person name="Chen J."/>
            <person name="Feng M."/>
            <person name="Jian J."/>
            <person name="Zhang X."/>
            <person name="Luo G."/>
            <person name="Jiang Y."/>
            <person name="Liu J."/>
            <person name="Wang Z."/>
            <person name="Sha Y."/>
            <person name="Zhang B."/>
            <person name="Wu H."/>
            <person name="Tang D."/>
            <person name="Shen Q."/>
            <person name="Xue P."/>
            <person name="Zou S."/>
            <person name="Wang X."/>
            <person name="Liu X."/>
            <person name="Wang F."/>
            <person name="Yang Y."/>
            <person name="An X."/>
            <person name="Dong Z."/>
            <person name="Zhang K."/>
            <person name="Zhang X."/>
            <person name="Luo M.C."/>
            <person name="Dvorak J."/>
            <person name="Tong Y."/>
            <person name="Wang J."/>
            <person name="Yang H."/>
            <person name="Li Z."/>
            <person name="Wang D."/>
            <person name="Zhang A."/>
            <person name="Wang J."/>
        </authorList>
    </citation>
    <scope>NUCLEOTIDE SEQUENCE</scope>
</reference>
<gene>
    <name evidence="1" type="ORF">TRIUR3_02878</name>
</gene>
<dbReference type="AlphaFoldDB" id="M7ZXJ6"/>
<accession>M7ZXJ6</accession>
<protein>
    <submittedName>
        <fullName evidence="1">Uncharacterized protein</fullName>
    </submittedName>
</protein>
<evidence type="ECO:0000313" key="1">
    <source>
        <dbReference type="EMBL" id="EMS57085.1"/>
    </source>
</evidence>
<dbReference type="STRING" id="4572.M7ZXJ6"/>
<proteinExistence type="predicted"/>
<dbReference type="EMBL" id="KD149847">
    <property type="protein sequence ID" value="EMS57085.1"/>
    <property type="molecule type" value="Genomic_DNA"/>
</dbReference>
<dbReference type="InterPro" id="IPR010658">
    <property type="entry name" value="Nodulin-like"/>
</dbReference>
<sequence>MWLAGPDPARLPRQVDMLLAAQAQTFLYTADVVTAVENFPDHGGTVNGILKLYVGSGFQRRFYGKESPQGEFSCAGEREIFAVSLKQSAAEGRSRLGQV</sequence>